<keyword evidence="1" id="KW-0812">Transmembrane</keyword>
<evidence type="ECO:0000256" key="1">
    <source>
        <dbReference type="SAM" id="Phobius"/>
    </source>
</evidence>
<dbReference type="SUPFAM" id="SSF56672">
    <property type="entry name" value="DNA/RNA polymerases"/>
    <property type="match status" value="1"/>
</dbReference>
<feature type="non-terminal residue" evidence="2">
    <location>
        <position position="1"/>
    </location>
</feature>
<evidence type="ECO:0000313" key="2">
    <source>
        <dbReference type="EMBL" id="OJJ42021.1"/>
    </source>
</evidence>
<dbReference type="AlphaFoldDB" id="A0A1L9S4C7"/>
<keyword evidence="1" id="KW-0472">Membrane</keyword>
<keyword evidence="1" id="KW-1133">Transmembrane helix</keyword>
<keyword evidence="3" id="KW-1185">Reference proteome</keyword>
<feature type="transmembrane region" description="Helical" evidence="1">
    <location>
        <begin position="40"/>
        <end position="61"/>
    </location>
</feature>
<dbReference type="STRING" id="1073090.A0A1L9S4C7"/>
<dbReference type="GeneID" id="34614731"/>
<dbReference type="EMBL" id="KV878380">
    <property type="protein sequence ID" value="OJJ42021.1"/>
    <property type="molecule type" value="Genomic_DNA"/>
</dbReference>
<protein>
    <recommendedName>
        <fullName evidence="4">Reverse transcriptase domain-containing protein</fullName>
    </recommendedName>
</protein>
<sequence>GFYYIYLDLEAKDLTTFRTYYSIFKYKIISFRLINSPATFYIFIDCLDKFIIIYINNLLIYSKNKAKY</sequence>
<evidence type="ECO:0000313" key="3">
    <source>
        <dbReference type="Proteomes" id="UP000184188"/>
    </source>
</evidence>
<dbReference type="InterPro" id="IPR043502">
    <property type="entry name" value="DNA/RNA_pol_sf"/>
</dbReference>
<gene>
    <name evidence="2" type="ORF">ASPZODRAFT_35412</name>
</gene>
<organism evidence="2 3">
    <name type="scientific">Penicilliopsis zonata CBS 506.65</name>
    <dbReference type="NCBI Taxonomy" id="1073090"/>
    <lineage>
        <taxon>Eukaryota</taxon>
        <taxon>Fungi</taxon>
        <taxon>Dikarya</taxon>
        <taxon>Ascomycota</taxon>
        <taxon>Pezizomycotina</taxon>
        <taxon>Eurotiomycetes</taxon>
        <taxon>Eurotiomycetidae</taxon>
        <taxon>Eurotiales</taxon>
        <taxon>Aspergillaceae</taxon>
        <taxon>Penicilliopsis</taxon>
    </lineage>
</organism>
<dbReference type="RefSeq" id="XP_022576531.1">
    <property type="nucleotide sequence ID" value="XM_022728267.1"/>
</dbReference>
<evidence type="ECO:0008006" key="4">
    <source>
        <dbReference type="Google" id="ProtNLM"/>
    </source>
</evidence>
<name>A0A1L9S4C7_9EURO</name>
<dbReference type="Proteomes" id="UP000184188">
    <property type="component" value="Unassembled WGS sequence"/>
</dbReference>
<dbReference type="OrthoDB" id="4364638at2759"/>
<dbReference type="VEuPathDB" id="FungiDB:ASPZODRAFT_35412"/>
<accession>A0A1L9S4C7</accession>
<reference evidence="3" key="1">
    <citation type="journal article" date="2017" name="Genome Biol.">
        <title>Comparative genomics reveals high biological diversity and specific adaptations in the industrially and medically important fungal genus Aspergillus.</title>
        <authorList>
            <person name="de Vries R.P."/>
            <person name="Riley R."/>
            <person name="Wiebenga A."/>
            <person name="Aguilar-Osorio G."/>
            <person name="Amillis S."/>
            <person name="Uchima C.A."/>
            <person name="Anderluh G."/>
            <person name="Asadollahi M."/>
            <person name="Askin M."/>
            <person name="Barry K."/>
            <person name="Battaglia E."/>
            <person name="Bayram O."/>
            <person name="Benocci T."/>
            <person name="Braus-Stromeyer S.A."/>
            <person name="Caldana C."/>
            <person name="Canovas D."/>
            <person name="Cerqueira G.C."/>
            <person name="Chen F."/>
            <person name="Chen W."/>
            <person name="Choi C."/>
            <person name="Clum A."/>
            <person name="Dos Santos R.A."/>
            <person name="Damasio A.R."/>
            <person name="Diallinas G."/>
            <person name="Emri T."/>
            <person name="Fekete E."/>
            <person name="Flipphi M."/>
            <person name="Freyberg S."/>
            <person name="Gallo A."/>
            <person name="Gournas C."/>
            <person name="Habgood R."/>
            <person name="Hainaut M."/>
            <person name="Harispe M.L."/>
            <person name="Henrissat B."/>
            <person name="Hilden K.S."/>
            <person name="Hope R."/>
            <person name="Hossain A."/>
            <person name="Karabika E."/>
            <person name="Karaffa L."/>
            <person name="Karanyi Z."/>
            <person name="Krasevec N."/>
            <person name="Kuo A."/>
            <person name="Kusch H."/>
            <person name="LaButti K."/>
            <person name="Lagendijk E.L."/>
            <person name="Lapidus A."/>
            <person name="Levasseur A."/>
            <person name="Lindquist E."/>
            <person name="Lipzen A."/>
            <person name="Logrieco A.F."/>
            <person name="MacCabe A."/>
            <person name="Maekelae M.R."/>
            <person name="Malavazi I."/>
            <person name="Melin P."/>
            <person name="Meyer V."/>
            <person name="Mielnichuk N."/>
            <person name="Miskei M."/>
            <person name="Molnar A.P."/>
            <person name="Mule G."/>
            <person name="Ngan C.Y."/>
            <person name="Orejas M."/>
            <person name="Orosz E."/>
            <person name="Ouedraogo J.P."/>
            <person name="Overkamp K.M."/>
            <person name="Park H.-S."/>
            <person name="Perrone G."/>
            <person name="Piumi F."/>
            <person name="Punt P.J."/>
            <person name="Ram A.F."/>
            <person name="Ramon A."/>
            <person name="Rauscher S."/>
            <person name="Record E."/>
            <person name="Riano-Pachon D.M."/>
            <person name="Robert V."/>
            <person name="Roehrig J."/>
            <person name="Ruller R."/>
            <person name="Salamov A."/>
            <person name="Salih N.S."/>
            <person name="Samson R.A."/>
            <person name="Sandor E."/>
            <person name="Sanguinetti M."/>
            <person name="Schuetze T."/>
            <person name="Sepcic K."/>
            <person name="Shelest E."/>
            <person name="Sherlock G."/>
            <person name="Sophianopoulou V."/>
            <person name="Squina F.M."/>
            <person name="Sun H."/>
            <person name="Susca A."/>
            <person name="Todd R.B."/>
            <person name="Tsang A."/>
            <person name="Unkles S.E."/>
            <person name="van de Wiele N."/>
            <person name="van Rossen-Uffink D."/>
            <person name="Oliveira J.V."/>
            <person name="Vesth T.C."/>
            <person name="Visser J."/>
            <person name="Yu J.-H."/>
            <person name="Zhou M."/>
            <person name="Andersen M.R."/>
            <person name="Archer D.B."/>
            <person name="Baker S.E."/>
            <person name="Benoit I."/>
            <person name="Brakhage A.A."/>
            <person name="Braus G.H."/>
            <person name="Fischer R."/>
            <person name="Frisvad J.C."/>
            <person name="Goldman G.H."/>
            <person name="Houbraken J."/>
            <person name="Oakley B."/>
            <person name="Pocsi I."/>
            <person name="Scazzocchio C."/>
            <person name="Seiboth B."/>
            <person name="vanKuyk P.A."/>
            <person name="Wortman J."/>
            <person name="Dyer P.S."/>
            <person name="Grigoriev I.V."/>
        </authorList>
    </citation>
    <scope>NUCLEOTIDE SEQUENCE [LARGE SCALE GENOMIC DNA]</scope>
    <source>
        <strain evidence="3">CBS 506.65</strain>
    </source>
</reference>
<feature type="non-terminal residue" evidence="2">
    <location>
        <position position="68"/>
    </location>
</feature>
<proteinExistence type="predicted"/>